<dbReference type="AlphaFoldDB" id="A0A8J3DBZ9"/>
<organism evidence="2 3">
    <name type="scientific">Persicitalea jodogahamensis</name>
    <dbReference type="NCBI Taxonomy" id="402147"/>
    <lineage>
        <taxon>Bacteria</taxon>
        <taxon>Pseudomonadati</taxon>
        <taxon>Bacteroidota</taxon>
        <taxon>Cytophagia</taxon>
        <taxon>Cytophagales</taxon>
        <taxon>Spirosomataceae</taxon>
        <taxon>Persicitalea</taxon>
    </lineage>
</organism>
<dbReference type="SUPFAM" id="SSF51658">
    <property type="entry name" value="Xylose isomerase-like"/>
    <property type="match status" value="1"/>
</dbReference>
<dbReference type="EMBL" id="BMXF01000004">
    <property type="protein sequence ID" value="GHB80627.1"/>
    <property type="molecule type" value="Genomic_DNA"/>
</dbReference>
<dbReference type="Gene3D" id="3.20.20.150">
    <property type="entry name" value="Divalent-metal-dependent TIM barrel enzymes"/>
    <property type="match status" value="1"/>
</dbReference>
<dbReference type="Proteomes" id="UP000598271">
    <property type="component" value="Unassembled WGS sequence"/>
</dbReference>
<evidence type="ECO:0000313" key="2">
    <source>
        <dbReference type="EMBL" id="GHB80627.1"/>
    </source>
</evidence>
<keyword evidence="2" id="KW-0413">Isomerase</keyword>
<protein>
    <submittedName>
        <fullName evidence="2">Sugar phosphate isomerase</fullName>
    </submittedName>
</protein>
<evidence type="ECO:0000313" key="3">
    <source>
        <dbReference type="Proteomes" id="UP000598271"/>
    </source>
</evidence>
<feature type="domain" description="Xylose isomerase-like TIM barrel" evidence="1">
    <location>
        <begin position="39"/>
        <end position="259"/>
    </location>
</feature>
<name>A0A8J3DBZ9_9BACT</name>
<dbReference type="PANTHER" id="PTHR12110">
    <property type="entry name" value="HYDROXYPYRUVATE ISOMERASE"/>
    <property type="match status" value="1"/>
</dbReference>
<dbReference type="PANTHER" id="PTHR12110:SF41">
    <property type="entry name" value="INOSOSE DEHYDRATASE"/>
    <property type="match status" value="1"/>
</dbReference>
<accession>A0A8J3DBZ9</accession>
<reference evidence="2 3" key="1">
    <citation type="journal article" date="2014" name="Int. J. Syst. Evol. Microbiol.">
        <title>Complete genome sequence of Corynebacterium casei LMG S-19264T (=DSM 44701T), isolated from a smear-ripened cheese.</title>
        <authorList>
            <consortium name="US DOE Joint Genome Institute (JGI-PGF)"/>
            <person name="Walter F."/>
            <person name="Albersmeier A."/>
            <person name="Kalinowski J."/>
            <person name="Ruckert C."/>
        </authorList>
    </citation>
    <scope>NUCLEOTIDE SEQUENCE [LARGE SCALE GENOMIC DNA]</scope>
    <source>
        <strain evidence="2 3">KCTC 12866</strain>
    </source>
</reference>
<keyword evidence="3" id="KW-1185">Reference proteome</keyword>
<dbReference type="InterPro" id="IPR036237">
    <property type="entry name" value="Xyl_isomerase-like_sf"/>
</dbReference>
<sequence>MLAVNSPFRVEPQIKVYHIGLQLYSVREAMQKNPELTLESVAKIGFKEIEHANYIDEKFYGFRATEFSEILKNCGLVMPTSHTQFRKDHWLESKNDVSDAWKKTIEDALVVGQEYLISPSFAWDLTQPDEMMRGTAAYNRCGEVCREAGLRFGFHNHLVEFETKYEGEPVYEYLLRNWDLAYVCQQLDLCNMAIAGADPMHWLRRYPHQFESMHVKDKASGKAESTLLGTGVLDLETILAFAKKHTPIKYWIIEQESFGNRTPLESVGYDLKKFKEFGFI</sequence>
<dbReference type="Pfam" id="PF01261">
    <property type="entry name" value="AP_endonuc_2"/>
    <property type="match status" value="1"/>
</dbReference>
<gene>
    <name evidence="2" type="ORF">GCM10007390_38780</name>
</gene>
<dbReference type="GO" id="GO:0016853">
    <property type="term" value="F:isomerase activity"/>
    <property type="evidence" value="ECO:0007669"/>
    <property type="project" value="UniProtKB-KW"/>
</dbReference>
<dbReference type="InterPro" id="IPR013022">
    <property type="entry name" value="Xyl_isomerase-like_TIM-brl"/>
</dbReference>
<comment type="caution">
    <text evidence="2">The sequence shown here is derived from an EMBL/GenBank/DDBJ whole genome shotgun (WGS) entry which is preliminary data.</text>
</comment>
<evidence type="ECO:0000259" key="1">
    <source>
        <dbReference type="Pfam" id="PF01261"/>
    </source>
</evidence>
<dbReference type="InterPro" id="IPR050312">
    <property type="entry name" value="IolE/XylAMocC-like"/>
</dbReference>
<proteinExistence type="predicted"/>